<dbReference type="STRING" id="983920.Y88_3486"/>
<organism evidence="4 5">
    <name type="scientific">Novosphingobium nitrogenifigens DSM 19370</name>
    <dbReference type="NCBI Taxonomy" id="983920"/>
    <lineage>
        <taxon>Bacteria</taxon>
        <taxon>Pseudomonadati</taxon>
        <taxon>Pseudomonadota</taxon>
        <taxon>Alphaproteobacteria</taxon>
        <taxon>Sphingomonadales</taxon>
        <taxon>Sphingomonadaceae</taxon>
        <taxon>Novosphingobium</taxon>
    </lineage>
</organism>
<dbReference type="HOGENOM" id="CLU_168272_0_0_5"/>
<comment type="similarity">
    <text evidence="3">Belongs to the glycosyl hydrolase 130 family.</text>
</comment>
<proteinExistence type="inferred from homology"/>
<dbReference type="EMBL" id="AEWJ01000067">
    <property type="protein sequence ID" value="EGD57179.1"/>
    <property type="molecule type" value="Genomic_DNA"/>
</dbReference>
<dbReference type="PANTHER" id="PTHR34106">
    <property type="entry name" value="GLYCOSIDASE"/>
    <property type="match status" value="1"/>
</dbReference>
<protein>
    <recommendedName>
        <fullName evidence="6">Glycosidase</fullName>
    </recommendedName>
</protein>
<dbReference type="Proteomes" id="UP000004728">
    <property type="component" value="Unassembled WGS sequence"/>
</dbReference>
<evidence type="ECO:0000256" key="2">
    <source>
        <dbReference type="ARBA" id="ARBA00022679"/>
    </source>
</evidence>
<evidence type="ECO:0000313" key="4">
    <source>
        <dbReference type="EMBL" id="EGD57179.1"/>
    </source>
</evidence>
<name>F1ZDY4_9SPHN</name>
<reference evidence="4 5" key="1">
    <citation type="journal article" date="2012" name="J. Bacteriol.">
        <title>Draft Genome Sequence of Novosphingobium nitrogenifigens Y88T.</title>
        <authorList>
            <person name="Strabala T.J."/>
            <person name="Macdonald L."/>
            <person name="Liu V."/>
            <person name="Smit A.M."/>
        </authorList>
    </citation>
    <scope>NUCLEOTIDE SEQUENCE [LARGE SCALE GENOMIC DNA]</scope>
    <source>
        <strain evidence="4 5">DSM 19370</strain>
    </source>
</reference>
<dbReference type="InParanoid" id="F1ZDY4"/>
<dbReference type="Gene3D" id="2.115.10.20">
    <property type="entry name" value="Glycosyl hydrolase domain, family 43"/>
    <property type="match status" value="1"/>
</dbReference>
<dbReference type="SUPFAM" id="SSF75005">
    <property type="entry name" value="Arabinanase/levansucrase/invertase"/>
    <property type="match status" value="1"/>
</dbReference>
<comment type="caution">
    <text evidence="4">The sequence shown here is derived from an EMBL/GenBank/DDBJ whole genome shotgun (WGS) entry which is preliminary data.</text>
</comment>
<gene>
    <name evidence="4" type="ORF">Y88_3486</name>
</gene>
<sequence length="97" mass="10424">MFTHGVGPVRRYSIGAVLLDKKDPSRVIGRSRVPLVKPEKSEREGYVPNIVYSCGAMKFGDRIVLPYAISDTFSTMATVNIAALVDLLIQGGAVDGA</sequence>
<dbReference type="PANTHER" id="PTHR34106:SF4">
    <property type="entry name" value="BLL5143 PROTEIN"/>
    <property type="match status" value="1"/>
</dbReference>
<evidence type="ECO:0000256" key="3">
    <source>
        <dbReference type="ARBA" id="ARBA00024356"/>
    </source>
</evidence>
<evidence type="ECO:0008006" key="6">
    <source>
        <dbReference type="Google" id="ProtNLM"/>
    </source>
</evidence>
<dbReference type="GO" id="GO:0016757">
    <property type="term" value="F:glycosyltransferase activity"/>
    <property type="evidence" value="ECO:0007669"/>
    <property type="project" value="UniProtKB-KW"/>
</dbReference>
<dbReference type="eggNOG" id="COG2152">
    <property type="taxonomic scope" value="Bacteria"/>
</dbReference>
<evidence type="ECO:0000313" key="5">
    <source>
        <dbReference type="Proteomes" id="UP000004728"/>
    </source>
</evidence>
<keyword evidence="1" id="KW-0328">Glycosyltransferase</keyword>
<dbReference type="Pfam" id="PF04041">
    <property type="entry name" value="Glyco_hydro_130"/>
    <property type="match status" value="1"/>
</dbReference>
<evidence type="ECO:0000256" key="1">
    <source>
        <dbReference type="ARBA" id="ARBA00022676"/>
    </source>
</evidence>
<keyword evidence="5" id="KW-1185">Reference proteome</keyword>
<keyword evidence="2" id="KW-0808">Transferase</keyword>
<dbReference type="InterPro" id="IPR007184">
    <property type="entry name" value="Mannoside_phosphorylase"/>
</dbReference>
<dbReference type="RefSeq" id="WP_008071896.1">
    <property type="nucleotide sequence ID" value="NZ_AQWK01000004.1"/>
</dbReference>
<dbReference type="AlphaFoldDB" id="F1ZDY4"/>
<accession>F1ZDY4</accession>
<dbReference type="InterPro" id="IPR023296">
    <property type="entry name" value="Glyco_hydro_beta-prop_sf"/>
</dbReference>